<sequence length="236" mass="26981">MKTLFLFTLGALLAISLNARENPFALYEEETGKMYEFNENLTTPEAIQEAEYIKKVQQQMQNANKNEKKSTPVPPTPVVPKTYTKQEVDSLIQKTKQQTEQKAKEIVKKEIAKKEPEQVVYVKPRADVADDNEALTTKNILPFVKIEFNDNKILIHTTHEMFKKFSIEKEKKLALDFKGKVSFNSKKDNLTSKNFKSVAVGNHEKAGFFRVAVELANKPSKYSVDYKDNIVTITSK</sequence>
<gene>
    <name evidence="4" type="ORF">AA20_04905</name>
</gene>
<keyword evidence="2" id="KW-0732">Signal</keyword>
<reference evidence="4 5" key="1">
    <citation type="submission" date="2014-01" db="EMBL/GenBank/DDBJ databases">
        <title>Development of a Comparative Genomic Fingerprinting Assay for High Resolution Genotyping of Arcobacter butzleri.</title>
        <authorList>
            <person name="Webb A.L."/>
            <person name="Inglis G.D."/>
            <person name="Kruczkiewicz P."/>
            <person name="Selinger L.B."/>
            <person name="Taboada E.N."/>
        </authorList>
    </citation>
    <scope>NUCLEOTIDE SEQUENCE [LARGE SCALE GENOMIC DNA]</scope>
    <source>
        <strain evidence="4 5">L348</strain>
    </source>
</reference>
<protein>
    <recommendedName>
        <fullName evidence="3">AMIN domain-containing protein</fullName>
    </recommendedName>
</protein>
<evidence type="ECO:0000256" key="1">
    <source>
        <dbReference type="SAM" id="MobiDB-lite"/>
    </source>
</evidence>
<comment type="caution">
    <text evidence="4">The sequence shown here is derived from an EMBL/GenBank/DDBJ whole genome shotgun (WGS) entry which is preliminary data.</text>
</comment>
<dbReference type="Proteomes" id="UP000035514">
    <property type="component" value="Unassembled WGS sequence"/>
</dbReference>
<feature type="region of interest" description="Disordered" evidence="1">
    <location>
        <begin position="59"/>
        <end position="81"/>
    </location>
</feature>
<feature type="signal peptide" evidence="2">
    <location>
        <begin position="1"/>
        <end position="19"/>
    </location>
</feature>
<accession>A0A0G9K9S6</accession>
<evidence type="ECO:0000313" key="5">
    <source>
        <dbReference type="Proteomes" id="UP000035514"/>
    </source>
</evidence>
<name>A0A0G9K9S6_9BACT</name>
<evidence type="ECO:0000313" key="4">
    <source>
        <dbReference type="EMBL" id="KLE00983.1"/>
    </source>
</evidence>
<organism evidence="4 5">
    <name type="scientific">Aliarcobacter butzleri L348</name>
    <dbReference type="NCBI Taxonomy" id="1447256"/>
    <lineage>
        <taxon>Bacteria</taxon>
        <taxon>Pseudomonadati</taxon>
        <taxon>Campylobacterota</taxon>
        <taxon>Epsilonproteobacteria</taxon>
        <taxon>Campylobacterales</taxon>
        <taxon>Arcobacteraceae</taxon>
        <taxon>Aliarcobacter</taxon>
    </lineage>
</organism>
<dbReference type="PATRIC" id="fig|1447256.3.peg.954"/>
<dbReference type="RefSeq" id="WP_014469495.1">
    <property type="nucleotide sequence ID" value="NZ_JAIQ01000077.1"/>
</dbReference>
<dbReference type="Pfam" id="PF11741">
    <property type="entry name" value="AMIN"/>
    <property type="match status" value="1"/>
</dbReference>
<dbReference type="EMBL" id="JAIQ01000077">
    <property type="protein sequence ID" value="KLE00983.1"/>
    <property type="molecule type" value="Genomic_DNA"/>
</dbReference>
<proteinExistence type="predicted"/>
<dbReference type="AlphaFoldDB" id="A0A0G9K9S6"/>
<feature type="chain" id="PRO_5002577778" description="AMIN domain-containing protein" evidence="2">
    <location>
        <begin position="20"/>
        <end position="236"/>
    </location>
</feature>
<evidence type="ECO:0000256" key="2">
    <source>
        <dbReference type="SAM" id="SignalP"/>
    </source>
</evidence>
<evidence type="ECO:0000259" key="3">
    <source>
        <dbReference type="Pfam" id="PF11741"/>
    </source>
</evidence>
<dbReference type="InterPro" id="IPR021731">
    <property type="entry name" value="AMIN_dom"/>
</dbReference>
<feature type="domain" description="AMIN" evidence="3">
    <location>
        <begin position="146"/>
        <end position="229"/>
    </location>
</feature>